<dbReference type="Proteomes" id="UP000266673">
    <property type="component" value="Unassembled WGS sequence"/>
</dbReference>
<reference evidence="1 2" key="1">
    <citation type="submission" date="2018-06" db="EMBL/GenBank/DDBJ databases">
        <title>Comparative genomics reveals the genomic features of Rhizophagus irregularis, R. cerebriforme, R. diaphanum and Gigaspora rosea, and their symbiotic lifestyle signature.</title>
        <authorList>
            <person name="Morin E."/>
            <person name="San Clemente H."/>
            <person name="Chen E.C.H."/>
            <person name="De La Providencia I."/>
            <person name="Hainaut M."/>
            <person name="Kuo A."/>
            <person name="Kohler A."/>
            <person name="Murat C."/>
            <person name="Tang N."/>
            <person name="Roy S."/>
            <person name="Loubradou J."/>
            <person name="Henrissat B."/>
            <person name="Grigoriev I.V."/>
            <person name="Corradi N."/>
            <person name="Roux C."/>
            <person name="Martin F.M."/>
        </authorList>
    </citation>
    <scope>NUCLEOTIDE SEQUENCE [LARGE SCALE GENOMIC DNA]</scope>
    <source>
        <strain evidence="1 2">DAOM 194757</strain>
    </source>
</reference>
<dbReference type="AlphaFoldDB" id="A0A397VU02"/>
<evidence type="ECO:0000313" key="2">
    <source>
        <dbReference type="Proteomes" id="UP000266673"/>
    </source>
</evidence>
<comment type="caution">
    <text evidence="1">The sequence shown here is derived from an EMBL/GenBank/DDBJ whole genome shotgun (WGS) entry which is preliminary data.</text>
</comment>
<sequence length="75" mass="9262">MSISFFEPRYQSFFPFENANYSITLLRFKISWNPFLLFRFIEQSRVHYFHFSFFLKTLSNDFFFIVLKIIISILL</sequence>
<organism evidence="1 2">
    <name type="scientific">Gigaspora rosea</name>
    <dbReference type="NCBI Taxonomy" id="44941"/>
    <lineage>
        <taxon>Eukaryota</taxon>
        <taxon>Fungi</taxon>
        <taxon>Fungi incertae sedis</taxon>
        <taxon>Mucoromycota</taxon>
        <taxon>Glomeromycotina</taxon>
        <taxon>Glomeromycetes</taxon>
        <taxon>Diversisporales</taxon>
        <taxon>Gigasporaceae</taxon>
        <taxon>Gigaspora</taxon>
    </lineage>
</organism>
<proteinExistence type="predicted"/>
<gene>
    <name evidence="1" type="ORF">C2G38_2068980</name>
</gene>
<keyword evidence="2" id="KW-1185">Reference proteome</keyword>
<evidence type="ECO:0000313" key="1">
    <source>
        <dbReference type="EMBL" id="RIB24837.1"/>
    </source>
</evidence>
<dbReference type="EMBL" id="QKWP01000199">
    <property type="protein sequence ID" value="RIB24837.1"/>
    <property type="molecule type" value="Genomic_DNA"/>
</dbReference>
<name>A0A397VU02_9GLOM</name>
<accession>A0A397VU02</accession>
<protein>
    <submittedName>
        <fullName evidence="1">Uncharacterized protein</fullName>
    </submittedName>
</protein>